<evidence type="ECO:0000313" key="4">
    <source>
        <dbReference type="Proteomes" id="UP000636755"/>
    </source>
</evidence>
<organism evidence="3 4">
    <name type="scientific">Ruminococcus intestinalis</name>
    <dbReference type="NCBI Taxonomy" id="2763066"/>
    <lineage>
        <taxon>Bacteria</taxon>
        <taxon>Bacillati</taxon>
        <taxon>Bacillota</taxon>
        <taxon>Clostridia</taxon>
        <taxon>Eubacteriales</taxon>
        <taxon>Oscillospiraceae</taxon>
        <taxon>Ruminococcus</taxon>
    </lineage>
</organism>
<dbReference type="SUPFAM" id="SSF110857">
    <property type="entry name" value="Gamma-glutamyl cyclotransferase-like"/>
    <property type="match status" value="1"/>
</dbReference>
<keyword evidence="1" id="KW-0456">Lyase</keyword>
<feature type="domain" description="Gamma-glutamylcyclotransferase AIG2-like" evidence="2">
    <location>
        <begin position="7"/>
        <end position="111"/>
    </location>
</feature>
<dbReference type="InterPro" id="IPR017939">
    <property type="entry name" value="G-Glutamylcylcotransferase"/>
</dbReference>
<dbReference type="EMBL" id="JACOPS010000001">
    <property type="protein sequence ID" value="MBC5727015.1"/>
    <property type="molecule type" value="Genomic_DNA"/>
</dbReference>
<dbReference type="Proteomes" id="UP000636755">
    <property type="component" value="Unassembled WGS sequence"/>
</dbReference>
<accession>A0ABR7HHL6</accession>
<dbReference type="PANTHER" id="PTHR12935:SF0">
    <property type="entry name" value="GAMMA-GLUTAMYLCYCLOTRANSFERASE"/>
    <property type="match status" value="1"/>
</dbReference>
<keyword evidence="4" id="KW-1185">Reference proteome</keyword>
<proteinExistence type="predicted"/>
<gene>
    <name evidence="3" type="ORF">H8R91_00455</name>
</gene>
<comment type="caution">
    <text evidence="3">The sequence shown here is derived from an EMBL/GenBank/DDBJ whole genome shotgun (WGS) entry which is preliminary data.</text>
</comment>
<name>A0ABR7HHL6_9FIRM</name>
<reference evidence="3 4" key="1">
    <citation type="submission" date="2020-08" db="EMBL/GenBank/DDBJ databases">
        <title>Genome public.</title>
        <authorList>
            <person name="Liu C."/>
            <person name="Sun Q."/>
        </authorList>
    </citation>
    <scope>NUCLEOTIDE SEQUENCE [LARGE SCALE GENOMIC DNA]</scope>
    <source>
        <strain evidence="3 4">NSJ-71</strain>
    </source>
</reference>
<evidence type="ECO:0000259" key="2">
    <source>
        <dbReference type="Pfam" id="PF06094"/>
    </source>
</evidence>
<evidence type="ECO:0000313" key="3">
    <source>
        <dbReference type="EMBL" id="MBC5727015.1"/>
    </source>
</evidence>
<dbReference type="PANTHER" id="PTHR12935">
    <property type="entry name" value="GAMMA-GLUTAMYLCYCLOTRANSFERASE"/>
    <property type="match status" value="1"/>
</dbReference>
<sequence length="174" mass="19743">MKKKLYIAYGSNLNLKQMKYRCPTAKLLDIGVVENYELQFKGMPHCSYATIAPCVGKSVPVALWELQPRDEKLLDRYEGYPSHYFKQDLPVKLNSGSELTAMVYIMNLKQQFGLPGASYYDTVSQGYKDCGFDLKILNDAVTDSAKKYYENLEQNNLFDSPDEDENMGMGGMAL</sequence>
<dbReference type="Gene3D" id="3.10.490.10">
    <property type="entry name" value="Gamma-glutamyl cyclotransferase-like"/>
    <property type="match status" value="1"/>
</dbReference>
<dbReference type="RefSeq" id="WP_186934443.1">
    <property type="nucleotide sequence ID" value="NZ_JACOPS010000001.1"/>
</dbReference>
<evidence type="ECO:0000256" key="1">
    <source>
        <dbReference type="ARBA" id="ARBA00023239"/>
    </source>
</evidence>
<dbReference type="Pfam" id="PF06094">
    <property type="entry name" value="GGACT"/>
    <property type="match status" value="1"/>
</dbReference>
<dbReference type="InterPro" id="IPR036568">
    <property type="entry name" value="GGCT-like_sf"/>
</dbReference>
<dbReference type="InterPro" id="IPR013024">
    <property type="entry name" value="GGCT-like"/>
</dbReference>
<dbReference type="InterPro" id="IPR009288">
    <property type="entry name" value="AIG2-like_dom"/>
</dbReference>
<protein>
    <submittedName>
        <fullName evidence="3">Gamma-glutamylcyclotransferase</fullName>
    </submittedName>
</protein>
<dbReference type="CDD" id="cd06661">
    <property type="entry name" value="GGCT_like"/>
    <property type="match status" value="1"/>
</dbReference>